<proteinExistence type="inferred from homology"/>
<dbReference type="FunFam" id="3.40.50.12670:FF:000002">
    <property type="entry name" value="Carboxypeptidase"/>
    <property type="match status" value="1"/>
</dbReference>
<dbReference type="PANTHER" id="PTHR11802:SF29">
    <property type="entry name" value="SERINE CARBOXYPEPTIDASE-LIKE 19"/>
    <property type="match status" value="1"/>
</dbReference>
<dbReference type="GO" id="GO:0004185">
    <property type="term" value="F:serine-type carboxypeptidase activity"/>
    <property type="evidence" value="ECO:0007669"/>
    <property type="project" value="InterPro"/>
</dbReference>
<name>A0A438KMG0_VITVI</name>
<organism evidence="3 4">
    <name type="scientific">Vitis vinifera</name>
    <name type="common">Grape</name>
    <dbReference type="NCBI Taxonomy" id="29760"/>
    <lineage>
        <taxon>Eukaryota</taxon>
        <taxon>Viridiplantae</taxon>
        <taxon>Streptophyta</taxon>
        <taxon>Embryophyta</taxon>
        <taxon>Tracheophyta</taxon>
        <taxon>Spermatophyta</taxon>
        <taxon>Magnoliopsida</taxon>
        <taxon>eudicotyledons</taxon>
        <taxon>Gunneridae</taxon>
        <taxon>Pentapetalae</taxon>
        <taxon>rosids</taxon>
        <taxon>Vitales</taxon>
        <taxon>Vitaceae</taxon>
        <taxon>Viteae</taxon>
        <taxon>Vitis</taxon>
    </lineage>
</organism>
<dbReference type="InterPro" id="IPR029058">
    <property type="entry name" value="AB_hydrolase_fold"/>
</dbReference>
<evidence type="ECO:0000313" key="3">
    <source>
        <dbReference type="EMBL" id="RVX22377.1"/>
    </source>
</evidence>
<dbReference type="Pfam" id="PF00450">
    <property type="entry name" value="Peptidase_S10"/>
    <property type="match status" value="2"/>
</dbReference>
<feature type="chain" id="PRO_5018986780" evidence="2">
    <location>
        <begin position="27"/>
        <end position="499"/>
    </location>
</feature>
<dbReference type="Gene3D" id="3.40.50.1820">
    <property type="entry name" value="alpha/beta hydrolase"/>
    <property type="match status" value="1"/>
</dbReference>
<dbReference type="Gene3D" id="3.40.50.12670">
    <property type="match status" value="1"/>
</dbReference>
<accession>A0A438KMG0</accession>
<evidence type="ECO:0000256" key="2">
    <source>
        <dbReference type="SAM" id="SignalP"/>
    </source>
</evidence>
<dbReference type="PANTHER" id="PTHR11802">
    <property type="entry name" value="SERINE PROTEASE FAMILY S10 SERINE CARBOXYPEPTIDASE"/>
    <property type="match status" value="1"/>
</dbReference>
<keyword evidence="3" id="KW-0378">Hydrolase</keyword>
<evidence type="ECO:0000256" key="1">
    <source>
        <dbReference type="ARBA" id="ARBA00009431"/>
    </source>
</evidence>
<keyword evidence="3" id="KW-0121">Carboxypeptidase</keyword>
<protein>
    <submittedName>
        <fullName evidence="3">Serine carboxypeptidase-like 2</fullName>
    </submittedName>
</protein>
<dbReference type="SUPFAM" id="SSF53474">
    <property type="entry name" value="alpha/beta-Hydrolases"/>
    <property type="match status" value="1"/>
</dbReference>
<comment type="similarity">
    <text evidence="1">Belongs to the peptidase S10 family.</text>
</comment>
<feature type="signal peptide" evidence="2">
    <location>
        <begin position="1"/>
        <end position="26"/>
    </location>
</feature>
<dbReference type="InterPro" id="IPR001563">
    <property type="entry name" value="Peptidase_S10"/>
</dbReference>
<dbReference type="Proteomes" id="UP000288805">
    <property type="component" value="Unassembled WGS sequence"/>
</dbReference>
<keyword evidence="3" id="KW-0645">Protease</keyword>
<reference evidence="3 4" key="1">
    <citation type="journal article" date="2018" name="PLoS Genet.">
        <title>Population sequencing reveals clonal diversity and ancestral inbreeding in the grapevine cultivar Chardonnay.</title>
        <authorList>
            <person name="Roach M.J."/>
            <person name="Johnson D.L."/>
            <person name="Bohlmann J."/>
            <person name="van Vuuren H.J."/>
            <person name="Jones S.J."/>
            <person name="Pretorius I.S."/>
            <person name="Schmidt S.A."/>
            <person name="Borneman A.R."/>
        </authorList>
    </citation>
    <scope>NUCLEOTIDE SEQUENCE [LARGE SCALE GENOMIC DNA]</scope>
    <source>
        <strain evidence="4">cv. Chardonnay</strain>
        <tissue evidence="3">Leaf</tissue>
    </source>
</reference>
<dbReference type="EMBL" id="QGNW01000003">
    <property type="protein sequence ID" value="RVX22377.1"/>
    <property type="molecule type" value="Genomic_DNA"/>
</dbReference>
<gene>
    <name evidence="3" type="primary">SCPL2_1</name>
    <name evidence="3" type="ORF">CK203_012718</name>
</gene>
<keyword evidence="2" id="KW-0732">Signal</keyword>
<sequence length="499" mass="56427">MAMLCSIFRQFLFINLVLQVSSVVAASHSPVKFLPGFEGPLPFELETGYVGVGESEEVQLFYYFVKSENNPPEDPLLLWLTGGPGCSAFSALFYEIVPNHVLKLYVMREDRESTVFRVSTVPWELAHVGTEPTLVTQVSNIIFLDAPVGTGFSYATTSRASHSGDFQATHQAHEFLRKWLIDHPEFLSNPVYVGETPTLGLPSLSWFNTSQMGYLLGNPVTEKGTETTAQFRFAHGMALISDELYESLKTSCGDEYPFKYPINIQCIKDVQAFYKCISGIQIGQILEPVCGFGSLKPEDIFLSGRRYLIGKLRERRPEPSLSAFECRTDGYILAPYWANNATVQEALHIRKNTIREWQRCAMGLSYTPEIESSFEYHVTLSKKGYRSLIYSGDHDMIVAFFSTQAWIRSLNYSIVDDWRSWMVEGQVGGYTRTYSNQMTFATVKVKRNSSLHFRGGHTAPEYRPKSVLVCIKDGYLDSLCNQLPHLRAQIMTLSRNIPI</sequence>
<dbReference type="AlphaFoldDB" id="A0A438KMG0"/>
<comment type="caution">
    <text evidence="3">The sequence shown here is derived from an EMBL/GenBank/DDBJ whole genome shotgun (WGS) entry which is preliminary data.</text>
</comment>
<dbReference type="GO" id="GO:0006508">
    <property type="term" value="P:proteolysis"/>
    <property type="evidence" value="ECO:0007669"/>
    <property type="project" value="InterPro"/>
</dbReference>
<evidence type="ECO:0000313" key="4">
    <source>
        <dbReference type="Proteomes" id="UP000288805"/>
    </source>
</evidence>